<feature type="signal peptide" evidence="2">
    <location>
        <begin position="1"/>
        <end position="27"/>
    </location>
</feature>
<proteinExistence type="predicted"/>
<keyword evidence="4" id="KW-1185">Reference proteome</keyword>
<feature type="region of interest" description="Disordered" evidence="1">
    <location>
        <begin position="88"/>
        <end position="113"/>
    </location>
</feature>
<accession>A0ABW6SCG1</accession>
<sequence>MKRSTHGAAVTALIATAVVAAAGAAHADTTPATTPPQDWLHTELAPGVVFADDVATGIAAVRTPIGTVAVRPNGFDLRDAAGNTVLGTPIDLPATPEATTVDAPPPRTSSDIASRPNTVAAQSAPEDLMSDINQSVAAAAPHMGLAMAVGALGGSVIGIALGCPFGIATGGTLLSLATLGTMTIPAVVATCAVGAVAVGGLGASLGGAAVAIPVGIAAGTQKFDQLQAQRAQSRTPSPTRPSNS</sequence>
<comment type="caution">
    <text evidence="3">The sequence shown here is derived from an EMBL/GenBank/DDBJ whole genome shotgun (WGS) entry which is preliminary data.</text>
</comment>
<evidence type="ECO:0000256" key="1">
    <source>
        <dbReference type="SAM" id="MobiDB-lite"/>
    </source>
</evidence>
<feature type="chain" id="PRO_5045812657" description="GLTT repeat-containing protein" evidence="2">
    <location>
        <begin position="28"/>
        <end position="244"/>
    </location>
</feature>
<evidence type="ECO:0000256" key="2">
    <source>
        <dbReference type="SAM" id="SignalP"/>
    </source>
</evidence>
<evidence type="ECO:0000313" key="3">
    <source>
        <dbReference type="EMBL" id="MFF3573344.1"/>
    </source>
</evidence>
<reference evidence="3 4" key="1">
    <citation type="submission" date="2024-10" db="EMBL/GenBank/DDBJ databases">
        <title>The Natural Products Discovery Center: Release of the First 8490 Sequenced Strains for Exploring Actinobacteria Biosynthetic Diversity.</title>
        <authorList>
            <person name="Kalkreuter E."/>
            <person name="Kautsar S.A."/>
            <person name="Yang D."/>
            <person name="Bader C.D."/>
            <person name="Teijaro C.N."/>
            <person name="Fluegel L."/>
            <person name="Davis C.M."/>
            <person name="Simpson J.R."/>
            <person name="Lauterbach L."/>
            <person name="Steele A.D."/>
            <person name="Gui C."/>
            <person name="Meng S."/>
            <person name="Li G."/>
            <person name="Viehrig K."/>
            <person name="Ye F."/>
            <person name="Su P."/>
            <person name="Kiefer A.F."/>
            <person name="Nichols A."/>
            <person name="Cepeda A.J."/>
            <person name="Yan W."/>
            <person name="Fan B."/>
            <person name="Jiang Y."/>
            <person name="Adhikari A."/>
            <person name="Zheng C.-J."/>
            <person name="Schuster L."/>
            <person name="Cowan T.M."/>
            <person name="Smanski M.J."/>
            <person name="Chevrette M.G."/>
            <person name="De Carvalho L.P.S."/>
            <person name="Shen B."/>
        </authorList>
    </citation>
    <scope>NUCLEOTIDE SEQUENCE [LARGE SCALE GENOMIC DNA]</scope>
    <source>
        <strain evidence="3 4">NPDC002593</strain>
    </source>
</reference>
<gene>
    <name evidence="3" type="ORF">ACFYXQ_36845</name>
</gene>
<dbReference type="Proteomes" id="UP001601992">
    <property type="component" value="Unassembled WGS sequence"/>
</dbReference>
<dbReference type="EMBL" id="JBIAQY010000018">
    <property type="protein sequence ID" value="MFF3573344.1"/>
    <property type="molecule type" value="Genomic_DNA"/>
</dbReference>
<organism evidence="3 4">
    <name type="scientific">Nocardia jiangxiensis</name>
    <dbReference type="NCBI Taxonomy" id="282685"/>
    <lineage>
        <taxon>Bacteria</taxon>
        <taxon>Bacillati</taxon>
        <taxon>Actinomycetota</taxon>
        <taxon>Actinomycetes</taxon>
        <taxon>Mycobacteriales</taxon>
        <taxon>Nocardiaceae</taxon>
        <taxon>Nocardia</taxon>
    </lineage>
</organism>
<name>A0ABW6SCG1_9NOCA</name>
<dbReference type="RefSeq" id="WP_051194390.1">
    <property type="nucleotide sequence ID" value="NZ_JBIAQY010000018.1"/>
</dbReference>
<protein>
    <recommendedName>
        <fullName evidence="5">GLTT repeat-containing protein</fullName>
    </recommendedName>
</protein>
<evidence type="ECO:0000313" key="4">
    <source>
        <dbReference type="Proteomes" id="UP001601992"/>
    </source>
</evidence>
<keyword evidence="2" id="KW-0732">Signal</keyword>
<evidence type="ECO:0008006" key="5">
    <source>
        <dbReference type="Google" id="ProtNLM"/>
    </source>
</evidence>